<dbReference type="EMBL" id="JAGIZA010000003">
    <property type="protein sequence ID" value="MBP0492215.1"/>
    <property type="molecule type" value="Genomic_DNA"/>
</dbReference>
<keyword evidence="1" id="KW-0812">Transmembrane</keyword>
<feature type="transmembrane region" description="Helical" evidence="1">
    <location>
        <begin position="22"/>
        <end position="49"/>
    </location>
</feature>
<sequence length="51" mass="5339">MSNENWLRDSRRATHGLSAEEIALGCVQALGGGVLFAAVLAVFCFAAGVMQ</sequence>
<reference evidence="2" key="1">
    <citation type="submission" date="2021-03" db="EMBL/GenBank/DDBJ databases">
        <authorList>
            <person name="So Y."/>
        </authorList>
    </citation>
    <scope>NUCLEOTIDE SEQUENCE</scope>
    <source>
        <strain evidence="2">SG15</strain>
    </source>
</reference>
<gene>
    <name evidence="2" type="ORF">J5Y10_05415</name>
</gene>
<organism evidence="2 3">
    <name type="scientific">Roseomonas indoligenes</name>
    <dbReference type="NCBI Taxonomy" id="2820811"/>
    <lineage>
        <taxon>Bacteria</taxon>
        <taxon>Pseudomonadati</taxon>
        <taxon>Pseudomonadota</taxon>
        <taxon>Alphaproteobacteria</taxon>
        <taxon>Acetobacterales</taxon>
        <taxon>Roseomonadaceae</taxon>
        <taxon>Roseomonas</taxon>
    </lineage>
</organism>
<name>A0A940MYT9_9PROT</name>
<accession>A0A940MYT9</accession>
<proteinExistence type="predicted"/>
<dbReference type="RefSeq" id="WP_209371610.1">
    <property type="nucleotide sequence ID" value="NZ_JAGIZA010000003.1"/>
</dbReference>
<dbReference type="Proteomes" id="UP000677537">
    <property type="component" value="Unassembled WGS sequence"/>
</dbReference>
<evidence type="ECO:0000256" key="1">
    <source>
        <dbReference type="SAM" id="Phobius"/>
    </source>
</evidence>
<evidence type="ECO:0000313" key="2">
    <source>
        <dbReference type="EMBL" id="MBP0492215.1"/>
    </source>
</evidence>
<protein>
    <submittedName>
        <fullName evidence="2">Uncharacterized protein</fullName>
    </submittedName>
</protein>
<evidence type="ECO:0000313" key="3">
    <source>
        <dbReference type="Proteomes" id="UP000677537"/>
    </source>
</evidence>
<keyword evidence="3" id="KW-1185">Reference proteome</keyword>
<comment type="caution">
    <text evidence="2">The sequence shown here is derived from an EMBL/GenBank/DDBJ whole genome shotgun (WGS) entry which is preliminary data.</text>
</comment>
<keyword evidence="1" id="KW-0472">Membrane</keyword>
<keyword evidence="1" id="KW-1133">Transmembrane helix</keyword>
<dbReference type="AlphaFoldDB" id="A0A940MYT9"/>